<reference evidence="2" key="1">
    <citation type="journal article" date="2020" name="Fungal Divers.">
        <title>Resolving the Mortierellaceae phylogeny through synthesis of multi-gene phylogenetics and phylogenomics.</title>
        <authorList>
            <person name="Vandepol N."/>
            <person name="Liber J."/>
            <person name="Desiro A."/>
            <person name="Na H."/>
            <person name="Kennedy M."/>
            <person name="Barry K."/>
            <person name="Grigoriev I.V."/>
            <person name="Miller A.N."/>
            <person name="O'Donnell K."/>
            <person name="Stajich J.E."/>
            <person name="Bonito G."/>
        </authorList>
    </citation>
    <scope>NUCLEOTIDE SEQUENCE</scope>
    <source>
        <strain evidence="2">CK1249</strain>
    </source>
</reference>
<dbReference type="Proteomes" id="UP000738359">
    <property type="component" value="Unassembled WGS sequence"/>
</dbReference>
<evidence type="ECO:0000313" key="3">
    <source>
        <dbReference type="Proteomes" id="UP000738359"/>
    </source>
</evidence>
<protein>
    <submittedName>
        <fullName evidence="2">Uncharacterized protein</fullName>
    </submittedName>
</protein>
<dbReference type="AlphaFoldDB" id="A0A9P6M327"/>
<feature type="compositionally biased region" description="Basic and acidic residues" evidence="1">
    <location>
        <begin position="1"/>
        <end position="19"/>
    </location>
</feature>
<proteinExistence type="predicted"/>
<feature type="region of interest" description="Disordered" evidence="1">
    <location>
        <begin position="1"/>
        <end position="45"/>
    </location>
</feature>
<comment type="caution">
    <text evidence="2">The sequence shown here is derived from an EMBL/GenBank/DDBJ whole genome shotgun (WGS) entry which is preliminary data.</text>
</comment>
<dbReference type="InterPro" id="IPR013262">
    <property type="entry name" value="OMP_MIM1/TOM13_mt"/>
</dbReference>
<dbReference type="GO" id="GO:0045040">
    <property type="term" value="P:protein insertion into mitochondrial outer membrane"/>
    <property type="evidence" value="ECO:0007669"/>
    <property type="project" value="TreeGrafter"/>
</dbReference>
<dbReference type="Pfam" id="PF08219">
    <property type="entry name" value="TOM13"/>
    <property type="match status" value="1"/>
</dbReference>
<dbReference type="GO" id="GO:0070096">
    <property type="term" value="P:mitochondrial outer membrane translocase complex assembly"/>
    <property type="evidence" value="ECO:0007669"/>
    <property type="project" value="TreeGrafter"/>
</dbReference>
<feature type="region of interest" description="Disordered" evidence="1">
    <location>
        <begin position="58"/>
        <end position="91"/>
    </location>
</feature>
<gene>
    <name evidence="2" type="ORF">BGZ70_007396</name>
</gene>
<dbReference type="EMBL" id="JAAAHY010000465">
    <property type="protein sequence ID" value="KAF9963477.1"/>
    <property type="molecule type" value="Genomic_DNA"/>
</dbReference>
<feature type="compositionally biased region" description="Polar residues" evidence="1">
    <location>
        <begin position="73"/>
        <end position="82"/>
    </location>
</feature>
<keyword evidence="3" id="KW-1185">Reference proteome</keyword>
<evidence type="ECO:0000313" key="2">
    <source>
        <dbReference type="EMBL" id="KAF9963477.1"/>
    </source>
</evidence>
<accession>A0A9P6M327</accession>
<feature type="compositionally biased region" description="Basic and acidic residues" evidence="1">
    <location>
        <begin position="58"/>
        <end position="71"/>
    </location>
</feature>
<dbReference type="OrthoDB" id="5529571at2759"/>
<sequence>MSDYTKELHDPATEAHLEEPLEDNDGTSSGILLEKSDYEHSSPELNSLHSSAILERPEEQPHPHHTGDHKRSTATAGTSRPNTLSTSHSTELSTHVVDLNQTMPWKLFYPFISRETILALCKATAINFLLPFVNGVFLGFGEICAHELTYRWGWTHSAHVVSVPGRRAPESVNAGNVGIRAAGVSGAGSVGSVSGTSGSGYAGSRSGIGGLGRYEDEF</sequence>
<dbReference type="PANTHER" id="PTHR28241">
    <property type="entry name" value="MITOCHONDRIAL IMPORT PROTEIN 1"/>
    <property type="match status" value="1"/>
</dbReference>
<dbReference type="PANTHER" id="PTHR28241:SF1">
    <property type="entry name" value="MITOCHONDRIAL IMPORT PROTEIN 1"/>
    <property type="match status" value="1"/>
</dbReference>
<dbReference type="GO" id="GO:0005741">
    <property type="term" value="C:mitochondrial outer membrane"/>
    <property type="evidence" value="ECO:0007669"/>
    <property type="project" value="InterPro"/>
</dbReference>
<name>A0A9P6M327_MORAP</name>
<evidence type="ECO:0000256" key="1">
    <source>
        <dbReference type="SAM" id="MobiDB-lite"/>
    </source>
</evidence>
<organism evidence="2 3">
    <name type="scientific">Mortierella alpina</name>
    <name type="common">Oleaginous fungus</name>
    <name type="synonym">Mortierella renispora</name>
    <dbReference type="NCBI Taxonomy" id="64518"/>
    <lineage>
        <taxon>Eukaryota</taxon>
        <taxon>Fungi</taxon>
        <taxon>Fungi incertae sedis</taxon>
        <taxon>Mucoromycota</taxon>
        <taxon>Mortierellomycotina</taxon>
        <taxon>Mortierellomycetes</taxon>
        <taxon>Mortierellales</taxon>
        <taxon>Mortierellaceae</taxon>
        <taxon>Mortierella</taxon>
    </lineage>
</organism>